<evidence type="ECO:0000256" key="1">
    <source>
        <dbReference type="SAM" id="MobiDB-lite"/>
    </source>
</evidence>
<evidence type="ECO:0000313" key="3">
    <source>
        <dbReference type="Proteomes" id="UP000324222"/>
    </source>
</evidence>
<reference evidence="2 3" key="1">
    <citation type="submission" date="2019-05" db="EMBL/GenBank/DDBJ databases">
        <title>Another draft genome of Portunus trituberculatus and its Hox gene families provides insights of decapod evolution.</title>
        <authorList>
            <person name="Jeong J.-H."/>
            <person name="Song I."/>
            <person name="Kim S."/>
            <person name="Choi T."/>
            <person name="Kim D."/>
            <person name="Ryu S."/>
            <person name="Kim W."/>
        </authorList>
    </citation>
    <scope>NUCLEOTIDE SEQUENCE [LARGE SCALE GENOMIC DNA]</scope>
    <source>
        <tissue evidence="2">Muscle</tissue>
    </source>
</reference>
<protein>
    <submittedName>
        <fullName evidence="2">Uncharacterized protein</fullName>
    </submittedName>
</protein>
<dbReference type="EMBL" id="VSRR010000785">
    <property type="protein sequence ID" value="MPC19612.1"/>
    <property type="molecule type" value="Genomic_DNA"/>
</dbReference>
<accession>A0A5B7DDW9</accession>
<evidence type="ECO:0000313" key="2">
    <source>
        <dbReference type="EMBL" id="MPC19612.1"/>
    </source>
</evidence>
<name>A0A5B7DDW9_PORTR</name>
<proteinExistence type="predicted"/>
<feature type="region of interest" description="Disordered" evidence="1">
    <location>
        <begin position="58"/>
        <end position="80"/>
    </location>
</feature>
<gene>
    <name evidence="2" type="ORF">E2C01_012531</name>
</gene>
<dbReference type="AlphaFoldDB" id="A0A5B7DDW9"/>
<organism evidence="2 3">
    <name type="scientific">Portunus trituberculatus</name>
    <name type="common">Swimming crab</name>
    <name type="synonym">Neptunus trituberculatus</name>
    <dbReference type="NCBI Taxonomy" id="210409"/>
    <lineage>
        <taxon>Eukaryota</taxon>
        <taxon>Metazoa</taxon>
        <taxon>Ecdysozoa</taxon>
        <taxon>Arthropoda</taxon>
        <taxon>Crustacea</taxon>
        <taxon>Multicrustacea</taxon>
        <taxon>Malacostraca</taxon>
        <taxon>Eumalacostraca</taxon>
        <taxon>Eucarida</taxon>
        <taxon>Decapoda</taxon>
        <taxon>Pleocyemata</taxon>
        <taxon>Brachyura</taxon>
        <taxon>Eubrachyura</taxon>
        <taxon>Portunoidea</taxon>
        <taxon>Portunidae</taxon>
        <taxon>Portuninae</taxon>
        <taxon>Portunus</taxon>
    </lineage>
</organism>
<keyword evidence="3" id="KW-1185">Reference proteome</keyword>
<comment type="caution">
    <text evidence="2">The sequence shown here is derived from an EMBL/GenBank/DDBJ whole genome shotgun (WGS) entry which is preliminary data.</text>
</comment>
<sequence length="80" mass="9116">MTIWKGGQACDLIEQSRTTSDQGYKEMKHQWSERTAQAECNIRAVMCNLSVSLTDSLNTDHSAQESETMHKQSRHQNFGI</sequence>
<dbReference type="Proteomes" id="UP000324222">
    <property type="component" value="Unassembled WGS sequence"/>
</dbReference>